<dbReference type="Gene3D" id="3.40.630.10">
    <property type="entry name" value="Zn peptidases"/>
    <property type="match status" value="1"/>
</dbReference>
<name>A0A8H9G0J3_9SPHI</name>
<reference evidence="2" key="1">
    <citation type="journal article" date="2014" name="Int. J. Syst. Evol. Microbiol.">
        <title>Complete genome sequence of Corynebacterium casei LMG S-19264T (=DSM 44701T), isolated from a smear-ripened cheese.</title>
        <authorList>
            <consortium name="US DOE Joint Genome Institute (JGI-PGF)"/>
            <person name="Walter F."/>
            <person name="Albersmeier A."/>
            <person name="Kalinowski J."/>
            <person name="Ruckert C."/>
        </authorList>
    </citation>
    <scope>NUCLEOTIDE SEQUENCE</scope>
    <source>
        <strain evidence="2">CGMCC 1.15966</strain>
    </source>
</reference>
<comment type="caution">
    <text evidence="2">The sequence shown here is derived from an EMBL/GenBank/DDBJ whole genome shotgun (WGS) entry which is preliminary data.</text>
</comment>
<reference evidence="2" key="2">
    <citation type="submission" date="2020-09" db="EMBL/GenBank/DDBJ databases">
        <authorList>
            <person name="Sun Q."/>
            <person name="Zhou Y."/>
        </authorList>
    </citation>
    <scope>NUCLEOTIDE SEQUENCE</scope>
    <source>
        <strain evidence="2">CGMCC 1.15966</strain>
    </source>
</reference>
<dbReference type="GO" id="GO:0004181">
    <property type="term" value="F:metallocarboxypeptidase activity"/>
    <property type="evidence" value="ECO:0007669"/>
    <property type="project" value="InterPro"/>
</dbReference>
<dbReference type="Pfam" id="PF00246">
    <property type="entry name" value="Peptidase_M14"/>
    <property type="match status" value="1"/>
</dbReference>
<evidence type="ECO:0000313" key="3">
    <source>
        <dbReference type="Proteomes" id="UP000614460"/>
    </source>
</evidence>
<dbReference type="SUPFAM" id="SSF53187">
    <property type="entry name" value="Zn-dependent exopeptidases"/>
    <property type="match status" value="1"/>
</dbReference>
<proteinExistence type="predicted"/>
<dbReference type="GO" id="GO:0006508">
    <property type="term" value="P:proteolysis"/>
    <property type="evidence" value="ECO:0007669"/>
    <property type="project" value="InterPro"/>
</dbReference>
<dbReference type="EMBL" id="BMKM01000008">
    <property type="protein sequence ID" value="GGE28458.1"/>
    <property type="molecule type" value="Genomic_DNA"/>
</dbReference>
<sequence length="578" mass="66711">MNKSLLKSIGLAVLLISTGIMETKAQKIPYELDAKKNTTVTYQELQDYYATLLKGRKNVKIMDIGLTDVGKPLQLIVLSKDGDFDPKSIKAKGKAVMLINNGIHPGEPEGIDASMMFIRDLLKEDKLPDNLVLCVIPVYNIAGMLNRGESRVNQNGPNEYGFRGSRQHYDLNRDFIKGDTRNSRLFQKIFSTWDPDVFFDTHTSNGADYQYVMTLIETHKDKLHKDLAPYMKSKFTDELYKRMEKEGFPMVPYVNSKGETPESGLVSFLESPRYSTGYAALHNTIGYMPETHMWKPYQQRVESTYALMKNLFEVSVLESKELVALRKNVKAQVASQTDFPVSWALDAESVEQIEFKGFESGKKASEVSGQDRLYYDRNKPFSKLVPYFSTYKPTVIIKKPKAYIVPQAYDKLIELMQTNGVKMTALEKDEVKEVEMYYITSYKTQGSPYEGHYPHNSVEIKAETMKVPFYKGDWLIETNQDINRYIIETLEPQAMDSFFNWNFFDAILSQKEYFSAYIFEDTAAELLKKDAKLKKDFEDAKKQDPKLAENGRAQLEWIYKRTHHYEHNYMLYPVGRVM</sequence>
<evidence type="ECO:0000259" key="1">
    <source>
        <dbReference type="Pfam" id="PF00246"/>
    </source>
</evidence>
<dbReference type="InterPro" id="IPR000834">
    <property type="entry name" value="Peptidase_M14"/>
</dbReference>
<feature type="domain" description="Peptidase M14" evidence="1">
    <location>
        <begin position="58"/>
        <end position="178"/>
    </location>
</feature>
<dbReference type="Proteomes" id="UP000614460">
    <property type="component" value="Unassembled WGS sequence"/>
</dbReference>
<protein>
    <recommendedName>
        <fullName evidence="1">Peptidase M14 domain-containing protein</fullName>
    </recommendedName>
</protein>
<dbReference type="GO" id="GO:0008270">
    <property type="term" value="F:zinc ion binding"/>
    <property type="evidence" value="ECO:0007669"/>
    <property type="project" value="InterPro"/>
</dbReference>
<gene>
    <name evidence="2" type="ORF">GCM10011516_27690</name>
</gene>
<dbReference type="AlphaFoldDB" id="A0A8H9G0J3"/>
<dbReference type="RefSeq" id="WP_182498234.1">
    <property type="nucleotide sequence ID" value="NZ_BMKM01000008.1"/>
</dbReference>
<organism evidence="2 3">
    <name type="scientific">Sphingobacterium cellulitidis</name>
    <dbReference type="NCBI Taxonomy" id="1768011"/>
    <lineage>
        <taxon>Bacteria</taxon>
        <taxon>Pseudomonadati</taxon>
        <taxon>Bacteroidota</taxon>
        <taxon>Sphingobacteriia</taxon>
        <taxon>Sphingobacteriales</taxon>
        <taxon>Sphingobacteriaceae</taxon>
        <taxon>Sphingobacterium</taxon>
    </lineage>
</organism>
<evidence type="ECO:0000313" key="2">
    <source>
        <dbReference type="EMBL" id="GGE28458.1"/>
    </source>
</evidence>
<accession>A0A8H9G0J3</accession>
<keyword evidence="3" id="KW-1185">Reference proteome</keyword>